<feature type="compositionally biased region" description="Polar residues" evidence="1">
    <location>
        <begin position="135"/>
        <end position="150"/>
    </location>
</feature>
<gene>
    <name evidence="3" type="ORF">ASTO00021_LOCUS7422</name>
    <name evidence="4" type="ORF">ASTO00021_LOCUS7423</name>
</gene>
<dbReference type="PANTHER" id="PTHR22929:SF0">
    <property type="entry name" value="TRANSCRIPTION FACTOR TFIIIB COMPONENT B'' HOMOLOG"/>
    <property type="match status" value="1"/>
</dbReference>
<feature type="compositionally biased region" description="Basic residues" evidence="1">
    <location>
        <begin position="630"/>
        <end position="644"/>
    </location>
</feature>
<dbReference type="InterPro" id="IPR039467">
    <property type="entry name" value="TFIIIB_B''_Myb"/>
</dbReference>
<protein>
    <recommendedName>
        <fullName evidence="2">Myb-like domain-containing protein</fullName>
    </recommendedName>
</protein>
<sequence>MSSLPIRASSARLSGRGRGGSLRGSNRQKRRNLPRPSQRRSRPIAMPEIKENGTNPESAEFESKSVSEAPKRFIVDYNGTTTGCESDANVNVSKSHSRPSNSEGTEKVSAAGDTKTSTSTISSADADADSFGSSRQQKVSLSPSRTKTSPASVSVASANSATIPIPIRARTRTKPLPRRIGPPNKRPRPKPVGRVGMPNKKSTVSSNNQKISPENSREIQSSESVASASVTDATENVASASVSENVTEKASKENAQLDKDGYLKPGQMKGSVESSASVQNKPSGGPVILQEKQAQQCNKKSGETAVVAASGKSSQSNLKCTNKKKKSGRKKSSEALVVTERRKMKMKEFLRDAKYGKEMKSARVREAKRKEIKRRRREEAKKRRLGFLENEYHLPKKLTEKDIEAMEAKPLAPAVQLDAEGKIVLNEQSLLFKQVRGESLTKAYTERGEDLVHITSASFKNRRSAARWTDQETKTFYMALRQCGTDFTMMATFFPARTRDEVKKMYKREERKNPDLLNKALDIRCALSLDFKAIDAELGASANALLLEDKQDEGKNINKAAEKPETDDVLSKSKDRDNTVASTKSKSSSKNVRKNPTPPKSLMPRRSANTAKTRPRPKPRAPPKSLPKSLKAKAAPKPKVVVKK</sequence>
<feature type="region of interest" description="Disordered" evidence="1">
    <location>
        <begin position="1"/>
        <end position="287"/>
    </location>
</feature>
<dbReference type="GO" id="GO:0000126">
    <property type="term" value="C:transcription factor TFIIIB complex"/>
    <property type="evidence" value="ECO:0007669"/>
    <property type="project" value="TreeGrafter"/>
</dbReference>
<dbReference type="CDD" id="cd00167">
    <property type="entry name" value="SANT"/>
    <property type="match status" value="1"/>
</dbReference>
<feature type="compositionally biased region" description="Basic and acidic residues" evidence="1">
    <location>
        <begin position="246"/>
        <end position="262"/>
    </location>
</feature>
<dbReference type="InterPro" id="IPR009057">
    <property type="entry name" value="Homeodomain-like_sf"/>
</dbReference>
<feature type="compositionally biased region" description="Basic and acidic residues" evidence="1">
    <location>
        <begin position="61"/>
        <end position="74"/>
    </location>
</feature>
<accession>A0A6S8BZR4</accession>
<reference evidence="4" key="1">
    <citation type="submission" date="2021-01" db="EMBL/GenBank/DDBJ databases">
        <authorList>
            <person name="Corre E."/>
            <person name="Pelletier E."/>
            <person name="Niang G."/>
            <person name="Scheremetjew M."/>
            <person name="Finn R."/>
            <person name="Kale V."/>
            <person name="Holt S."/>
            <person name="Cochrane G."/>
            <person name="Meng A."/>
            <person name="Brown T."/>
            <person name="Cohen L."/>
        </authorList>
    </citation>
    <scope>NUCLEOTIDE SEQUENCE</scope>
    <source>
        <strain evidence="4">GSBS06</strain>
    </source>
</reference>
<feature type="domain" description="Myb-like" evidence="2">
    <location>
        <begin position="464"/>
        <end position="512"/>
    </location>
</feature>
<dbReference type="GO" id="GO:0001156">
    <property type="term" value="F:TFIIIC-class transcription factor complex binding"/>
    <property type="evidence" value="ECO:0007669"/>
    <property type="project" value="TreeGrafter"/>
</dbReference>
<dbReference type="PANTHER" id="PTHR22929">
    <property type="entry name" value="RNA POLYMERASE III TRANSCRIPTION INITIATION FACTOR B"/>
    <property type="match status" value="1"/>
</dbReference>
<dbReference type="SMART" id="SM00717">
    <property type="entry name" value="SANT"/>
    <property type="match status" value="1"/>
</dbReference>
<feature type="compositionally biased region" description="Low complexity" evidence="1">
    <location>
        <begin position="151"/>
        <end position="161"/>
    </location>
</feature>
<dbReference type="Pfam" id="PF15963">
    <property type="entry name" value="Myb_DNA-bind_7"/>
    <property type="match status" value="1"/>
</dbReference>
<feature type="compositionally biased region" description="Polar residues" evidence="1">
    <location>
        <begin position="311"/>
        <end position="320"/>
    </location>
</feature>
<evidence type="ECO:0000259" key="2">
    <source>
        <dbReference type="SMART" id="SM00717"/>
    </source>
</evidence>
<dbReference type="AlphaFoldDB" id="A0A6S8BZR4"/>
<dbReference type="EMBL" id="HBIN01009961">
    <property type="protein sequence ID" value="CAE0437182.1"/>
    <property type="molecule type" value="Transcribed_RNA"/>
</dbReference>
<feature type="compositionally biased region" description="Basic residues" evidence="1">
    <location>
        <begin position="26"/>
        <end position="42"/>
    </location>
</feature>
<name>A0A6S8BZR4_9STRA</name>
<organism evidence="4">
    <name type="scientific">Aplanochytrium stocchinoi</name>
    <dbReference type="NCBI Taxonomy" id="215587"/>
    <lineage>
        <taxon>Eukaryota</taxon>
        <taxon>Sar</taxon>
        <taxon>Stramenopiles</taxon>
        <taxon>Bigyra</taxon>
        <taxon>Labyrinthulomycetes</taxon>
        <taxon>Thraustochytrida</taxon>
        <taxon>Thraustochytriidae</taxon>
        <taxon>Aplanochytrium</taxon>
    </lineage>
</organism>
<dbReference type="InterPro" id="IPR001005">
    <property type="entry name" value="SANT/Myb"/>
</dbReference>
<feature type="compositionally biased region" description="Polar residues" evidence="1">
    <location>
        <begin position="78"/>
        <end position="103"/>
    </location>
</feature>
<evidence type="ECO:0000313" key="3">
    <source>
        <dbReference type="EMBL" id="CAE0437181.1"/>
    </source>
</evidence>
<proteinExistence type="predicted"/>
<feature type="compositionally biased region" description="Basic residues" evidence="1">
    <location>
        <begin position="321"/>
        <end position="330"/>
    </location>
</feature>
<dbReference type="Gene3D" id="1.20.58.1880">
    <property type="match status" value="1"/>
</dbReference>
<feature type="compositionally biased region" description="Polar residues" evidence="1">
    <location>
        <begin position="272"/>
        <end position="282"/>
    </location>
</feature>
<dbReference type="EMBL" id="HBIN01009960">
    <property type="protein sequence ID" value="CAE0437181.1"/>
    <property type="molecule type" value="Transcribed_RNA"/>
</dbReference>
<dbReference type="GO" id="GO:0070898">
    <property type="term" value="P:RNA polymerase III preinitiation complex assembly"/>
    <property type="evidence" value="ECO:0007669"/>
    <property type="project" value="TreeGrafter"/>
</dbReference>
<dbReference type="SUPFAM" id="SSF46689">
    <property type="entry name" value="Homeodomain-like"/>
    <property type="match status" value="1"/>
</dbReference>
<feature type="compositionally biased region" description="Low complexity" evidence="1">
    <location>
        <begin position="113"/>
        <end position="134"/>
    </location>
</feature>
<evidence type="ECO:0000313" key="4">
    <source>
        <dbReference type="EMBL" id="CAE0437182.1"/>
    </source>
</evidence>
<feature type="compositionally biased region" description="Polar residues" evidence="1">
    <location>
        <begin position="200"/>
        <end position="245"/>
    </location>
</feature>
<feature type="region of interest" description="Disordered" evidence="1">
    <location>
        <begin position="308"/>
        <end position="334"/>
    </location>
</feature>
<feature type="compositionally biased region" description="Basic and acidic residues" evidence="1">
    <location>
        <begin position="556"/>
        <end position="578"/>
    </location>
</feature>
<evidence type="ECO:0000256" key="1">
    <source>
        <dbReference type="SAM" id="MobiDB-lite"/>
    </source>
</evidence>
<feature type="region of interest" description="Disordered" evidence="1">
    <location>
        <begin position="556"/>
        <end position="644"/>
    </location>
</feature>